<dbReference type="AlphaFoldDB" id="A0A4Y2B8W3"/>
<evidence type="ECO:0000313" key="2">
    <source>
        <dbReference type="Proteomes" id="UP000499080"/>
    </source>
</evidence>
<accession>A0A4Y2B8W3</accession>
<protein>
    <submittedName>
        <fullName evidence="1">Uncharacterized protein</fullName>
    </submittedName>
</protein>
<evidence type="ECO:0000313" key="1">
    <source>
        <dbReference type="EMBL" id="GBL87839.1"/>
    </source>
</evidence>
<name>A0A4Y2B8W3_ARAVE</name>
<reference evidence="1 2" key="1">
    <citation type="journal article" date="2019" name="Sci. Rep.">
        <title>Orb-weaving spider Araneus ventricosus genome elucidates the spidroin gene catalogue.</title>
        <authorList>
            <person name="Kono N."/>
            <person name="Nakamura H."/>
            <person name="Ohtoshi R."/>
            <person name="Moran D.A.P."/>
            <person name="Shinohara A."/>
            <person name="Yoshida Y."/>
            <person name="Fujiwara M."/>
            <person name="Mori M."/>
            <person name="Tomita M."/>
            <person name="Arakawa K."/>
        </authorList>
    </citation>
    <scope>NUCLEOTIDE SEQUENCE [LARGE SCALE GENOMIC DNA]</scope>
</reference>
<dbReference type="EMBL" id="BGPR01000056">
    <property type="protein sequence ID" value="GBL87839.1"/>
    <property type="molecule type" value="Genomic_DNA"/>
</dbReference>
<dbReference type="Proteomes" id="UP000499080">
    <property type="component" value="Unassembled WGS sequence"/>
</dbReference>
<gene>
    <name evidence="1" type="ORF">AVEN_192022_1</name>
</gene>
<proteinExistence type="predicted"/>
<organism evidence="1 2">
    <name type="scientific">Araneus ventricosus</name>
    <name type="common">Orbweaver spider</name>
    <name type="synonym">Epeira ventricosa</name>
    <dbReference type="NCBI Taxonomy" id="182803"/>
    <lineage>
        <taxon>Eukaryota</taxon>
        <taxon>Metazoa</taxon>
        <taxon>Ecdysozoa</taxon>
        <taxon>Arthropoda</taxon>
        <taxon>Chelicerata</taxon>
        <taxon>Arachnida</taxon>
        <taxon>Araneae</taxon>
        <taxon>Araneomorphae</taxon>
        <taxon>Entelegynae</taxon>
        <taxon>Araneoidea</taxon>
        <taxon>Araneidae</taxon>
        <taxon>Araneus</taxon>
    </lineage>
</organism>
<keyword evidence="2" id="KW-1185">Reference proteome</keyword>
<sequence length="126" mass="13841">MFSCCLLSVQTSFFKDGVWRARLLKSTFPPGGGHLELGCEKLLSKKTDSHFTGGYKNGGVAWLTDPSPMAGRTSFWTGLHMRRALKGYFAQITVPICLSVATGHSVYQHAETVRGFSLWLLKNTAA</sequence>
<comment type="caution">
    <text evidence="1">The sequence shown here is derived from an EMBL/GenBank/DDBJ whole genome shotgun (WGS) entry which is preliminary data.</text>
</comment>